<keyword evidence="2" id="KW-1185">Reference proteome</keyword>
<dbReference type="AlphaFoldDB" id="A0AAN8NKI5"/>
<sequence length="434" mass="49926">MSLISLPQELVDMIFTEDFRISDLANVRLLSRDHNARFKGYLWDRTQVFKSVRTILSPERINKLIAAATGSEILPYLQHLTVHTTYWYTTRGHRDEKIDPQVVPLLAKAFSTLTALKTVEVEVENGTNAVIFWKPTIDAIIASGNTTIETIKGPNAAIQMSKFKSLATAKLLRGYKTTFCNLKTLEIRTSCQIENSAATAQFWSVIAAMGAKLEDLTVENTRVSFRDDPTPDNSNSYQPKNFELPELKRLKLVDVAVTSNDLKALLGNSNGIEAIDLIECRMPNEKNDWFEVLRYLRSERFPRLSSLYLVMSACYDETSYDLPELSIEGDWTTQDCSVILPSGKPEKYIFEKNLWTELGKHKKANNFWDSITNNKWKSKQTTRWKRRRIIEEEWKLSMRQFGHPDYIDDDDPWVQSVNDNYQEQLDLLAAEEDD</sequence>
<dbReference type="EMBL" id="JAVHJM010000001">
    <property type="protein sequence ID" value="KAK6519898.1"/>
    <property type="molecule type" value="Genomic_DNA"/>
</dbReference>
<organism evidence="1 2">
    <name type="scientific">Arthrobotrys conoides</name>
    <dbReference type="NCBI Taxonomy" id="74498"/>
    <lineage>
        <taxon>Eukaryota</taxon>
        <taxon>Fungi</taxon>
        <taxon>Dikarya</taxon>
        <taxon>Ascomycota</taxon>
        <taxon>Pezizomycotina</taxon>
        <taxon>Orbiliomycetes</taxon>
        <taxon>Orbiliales</taxon>
        <taxon>Orbiliaceae</taxon>
        <taxon>Arthrobotrys</taxon>
    </lineage>
</organism>
<name>A0AAN8NKI5_9PEZI</name>
<gene>
    <name evidence="1" type="ORF">TWF506_000193</name>
</gene>
<protein>
    <submittedName>
        <fullName evidence="1">Uncharacterized protein</fullName>
    </submittedName>
</protein>
<evidence type="ECO:0000313" key="2">
    <source>
        <dbReference type="Proteomes" id="UP001307849"/>
    </source>
</evidence>
<accession>A0AAN8NKI5</accession>
<dbReference type="Proteomes" id="UP001307849">
    <property type="component" value="Unassembled WGS sequence"/>
</dbReference>
<reference evidence="1 2" key="1">
    <citation type="submission" date="2019-10" db="EMBL/GenBank/DDBJ databases">
        <authorList>
            <person name="Palmer J.M."/>
        </authorList>
    </citation>
    <scope>NUCLEOTIDE SEQUENCE [LARGE SCALE GENOMIC DNA]</scope>
    <source>
        <strain evidence="1 2">TWF506</strain>
    </source>
</reference>
<proteinExistence type="predicted"/>
<evidence type="ECO:0000313" key="1">
    <source>
        <dbReference type="EMBL" id="KAK6519898.1"/>
    </source>
</evidence>
<comment type="caution">
    <text evidence="1">The sequence shown here is derived from an EMBL/GenBank/DDBJ whole genome shotgun (WGS) entry which is preliminary data.</text>
</comment>